<feature type="domain" description="SLH" evidence="3">
    <location>
        <begin position="302"/>
        <end position="365"/>
    </location>
</feature>
<evidence type="ECO:0000256" key="1">
    <source>
        <dbReference type="ARBA" id="ARBA00022737"/>
    </source>
</evidence>
<evidence type="ECO:0000313" key="5">
    <source>
        <dbReference type="Proteomes" id="UP000194903"/>
    </source>
</evidence>
<dbReference type="Proteomes" id="UP000194903">
    <property type="component" value="Unassembled WGS sequence"/>
</dbReference>
<dbReference type="EMBL" id="NHOC01000008">
    <property type="protein sequence ID" value="OUM20044.1"/>
    <property type="molecule type" value="Genomic_DNA"/>
</dbReference>
<evidence type="ECO:0000259" key="3">
    <source>
        <dbReference type="PROSITE" id="PS51272"/>
    </source>
</evidence>
<dbReference type="PROSITE" id="PS51272">
    <property type="entry name" value="SLH"/>
    <property type="match status" value="3"/>
</dbReference>
<feature type="domain" description="SLH" evidence="3">
    <location>
        <begin position="240"/>
        <end position="301"/>
    </location>
</feature>
<feature type="signal peptide" evidence="2">
    <location>
        <begin position="1"/>
        <end position="28"/>
    </location>
</feature>
<dbReference type="InterPro" id="IPR011050">
    <property type="entry name" value="Pectin_lyase_fold/virulence"/>
</dbReference>
<evidence type="ECO:0000256" key="2">
    <source>
        <dbReference type="SAM" id="SignalP"/>
    </source>
</evidence>
<keyword evidence="1" id="KW-0677">Repeat</keyword>
<keyword evidence="5" id="KW-1185">Reference proteome</keyword>
<dbReference type="InterPro" id="IPR051465">
    <property type="entry name" value="Cell_Envelope_Struct_Comp"/>
</dbReference>
<dbReference type="OrthoDB" id="9808890at2"/>
<dbReference type="PANTHER" id="PTHR43308">
    <property type="entry name" value="OUTER MEMBRANE PROTEIN ALPHA-RELATED"/>
    <property type="match status" value="1"/>
</dbReference>
<dbReference type="InterPro" id="IPR001119">
    <property type="entry name" value="SLH_dom"/>
</dbReference>
<organism evidence="4 5">
    <name type="scientific">Butyricicoccus porcorum</name>
    <dbReference type="NCBI Taxonomy" id="1945634"/>
    <lineage>
        <taxon>Bacteria</taxon>
        <taxon>Bacillati</taxon>
        <taxon>Bacillota</taxon>
        <taxon>Clostridia</taxon>
        <taxon>Eubacteriales</taxon>
        <taxon>Butyricicoccaceae</taxon>
        <taxon>Butyricicoccus</taxon>
    </lineage>
</organism>
<dbReference type="AlphaFoldDB" id="A0A252F2M9"/>
<protein>
    <recommendedName>
        <fullName evidence="3">SLH domain-containing protein</fullName>
    </recommendedName>
</protein>
<feature type="domain" description="SLH" evidence="3">
    <location>
        <begin position="369"/>
        <end position="429"/>
    </location>
</feature>
<name>A0A252F2M9_9FIRM</name>
<keyword evidence="2" id="KW-0732">Signal</keyword>
<sequence>MRNKITKRLGSLFLSAALLLPAAAGAFAVEPQAQIGTTQYTTLWEALEKVQDGQTIEILRDISNEELTLFCSCEASFNITIDLNDHTIYESTTNSPGFSYIAGGGSVAPKVTIRDGTIRCTSKATVGSPYASGIWVESMDRTCRPVLVLDNMTISSANDAGVNCIDAQVNVMGAAISAYDDAIYAQDGPVYIQAGNFYTPNDVSKNGALVAKNKATISMTAQDGIIRPENWQQQKSTLVRAIWFKDVRPYDWFYDKVYDMTRRGLISGKNSWTFGSLDSITRAEAVTLLAAASGQDVSKYSASAMFYDVDPNSWYNHYIGWAVSNGIANGYGYGAFGPNDTITREQLAVMLYSYQNKIMKKDVVETVTPSEMPDADQISDWAQTAMDAMMREGIISGDLGQDDVVRINPQAEATRAQAACMLYQLLALA</sequence>
<comment type="caution">
    <text evidence="4">The sequence shown here is derived from an EMBL/GenBank/DDBJ whole genome shotgun (WGS) entry which is preliminary data.</text>
</comment>
<dbReference type="Pfam" id="PF00395">
    <property type="entry name" value="SLH"/>
    <property type="match status" value="3"/>
</dbReference>
<evidence type="ECO:0000313" key="4">
    <source>
        <dbReference type="EMBL" id="OUM20044.1"/>
    </source>
</evidence>
<dbReference type="RefSeq" id="WP_087020747.1">
    <property type="nucleotide sequence ID" value="NZ_CP178353.1"/>
</dbReference>
<proteinExistence type="predicted"/>
<accession>A0A252F2M9</accession>
<feature type="chain" id="PRO_5038879783" description="SLH domain-containing protein" evidence="2">
    <location>
        <begin position="29"/>
        <end position="429"/>
    </location>
</feature>
<gene>
    <name evidence="4" type="ORF">CBW42_09905</name>
</gene>
<reference evidence="4 5" key="1">
    <citation type="submission" date="2017-05" db="EMBL/GenBank/DDBJ databases">
        <title>Butyricicoccus porcorum sp. nov. a butyrate-producing bacterium from the swine intestinal tract.</title>
        <authorList>
            <person name="Trachsel J."/>
            <person name="Humphrey S."/>
            <person name="Allen H.K."/>
        </authorList>
    </citation>
    <scope>NUCLEOTIDE SEQUENCE [LARGE SCALE GENOMIC DNA]</scope>
    <source>
        <strain evidence="4">BB10</strain>
    </source>
</reference>
<dbReference type="SUPFAM" id="SSF51126">
    <property type="entry name" value="Pectin lyase-like"/>
    <property type="match status" value="1"/>
</dbReference>